<feature type="compositionally biased region" description="Low complexity" evidence="1">
    <location>
        <begin position="27"/>
        <end position="65"/>
    </location>
</feature>
<evidence type="ECO:0000256" key="1">
    <source>
        <dbReference type="SAM" id="MobiDB-lite"/>
    </source>
</evidence>
<reference evidence="2 3" key="1">
    <citation type="submission" date="2018-06" db="EMBL/GenBank/DDBJ databases">
        <title>Comparative genomics reveals the genomic features of Rhizophagus irregularis, R. cerebriforme, R. diaphanum and Gigaspora rosea, and their symbiotic lifestyle signature.</title>
        <authorList>
            <person name="Morin E."/>
            <person name="San Clemente H."/>
            <person name="Chen E.C.H."/>
            <person name="De La Providencia I."/>
            <person name="Hainaut M."/>
            <person name="Kuo A."/>
            <person name="Kohler A."/>
            <person name="Murat C."/>
            <person name="Tang N."/>
            <person name="Roy S."/>
            <person name="Loubradou J."/>
            <person name="Henrissat B."/>
            <person name="Grigoriev I.V."/>
            <person name="Corradi N."/>
            <person name="Roux C."/>
            <person name="Martin F.M."/>
        </authorList>
    </citation>
    <scope>NUCLEOTIDE SEQUENCE [LARGE SCALE GENOMIC DNA]</scope>
    <source>
        <strain evidence="2 3">DAOM 227022</strain>
    </source>
</reference>
<gene>
    <name evidence="2" type="ORF">C1645_817535</name>
</gene>
<sequence length="78" mass="8553">MPYKLTRGARGVVHARGLRRKEEVLNSSHQSTSTTLQPSSTQQSSSQQSAISPIIIDPEIITSRPHTSITSPTPTERQ</sequence>
<dbReference type="EMBL" id="QKYT01000073">
    <property type="protein sequence ID" value="RIA94830.1"/>
    <property type="molecule type" value="Genomic_DNA"/>
</dbReference>
<dbReference type="Proteomes" id="UP000265703">
    <property type="component" value="Unassembled WGS sequence"/>
</dbReference>
<organism evidence="2 3">
    <name type="scientific">Glomus cerebriforme</name>
    <dbReference type="NCBI Taxonomy" id="658196"/>
    <lineage>
        <taxon>Eukaryota</taxon>
        <taxon>Fungi</taxon>
        <taxon>Fungi incertae sedis</taxon>
        <taxon>Mucoromycota</taxon>
        <taxon>Glomeromycotina</taxon>
        <taxon>Glomeromycetes</taxon>
        <taxon>Glomerales</taxon>
        <taxon>Glomeraceae</taxon>
        <taxon>Glomus</taxon>
    </lineage>
</organism>
<proteinExistence type="predicted"/>
<evidence type="ECO:0000313" key="3">
    <source>
        <dbReference type="Proteomes" id="UP000265703"/>
    </source>
</evidence>
<dbReference type="AlphaFoldDB" id="A0A397T9B0"/>
<comment type="caution">
    <text evidence="2">The sequence shown here is derived from an EMBL/GenBank/DDBJ whole genome shotgun (WGS) entry which is preliminary data.</text>
</comment>
<evidence type="ECO:0000313" key="2">
    <source>
        <dbReference type="EMBL" id="RIA94830.1"/>
    </source>
</evidence>
<accession>A0A397T9B0</accession>
<protein>
    <submittedName>
        <fullName evidence="2">Uncharacterized protein</fullName>
    </submittedName>
</protein>
<feature type="compositionally biased region" description="Polar residues" evidence="1">
    <location>
        <begin position="66"/>
        <end position="78"/>
    </location>
</feature>
<name>A0A397T9B0_9GLOM</name>
<keyword evidence="3" id="KW-1185">Reference proteome</keyword>
<feature type="region of interest" description="Disordered" evidence="1">
    <location>
        <begin position="1"/>
        <end position="78"/>
    </location>
</feature>